<name>A0ABY7V9H3_9GAMM</name>
<proteinExistence type="predicted"/>
<evidence type="ECO:0000259" key="1">
    <source>
        <dbReference type="SMART" id="SM01126"/>
    </source>
</evidence>
<dbReference type="SMART" id="SM01126">
    <property type="entry name" value="DDE_Tnp_IS1595"/>
    <property type="match status" value="1"/>
</dbReference>
<feature type="domain" description="ISXO2-like transposase" evidence="1">
    <location>
        <begin position="145"/>
        <end position="308"/>
    </location>
</feature>
<dbReference type="Pfam" id="PF12762">
    <property type="entry name" value="DDE_Tnp_IS1595"/>
    <property type="match status" value="1"/>
</dbReference>
<dbReference type="EMBL" id="CP059693">
    <property type="protein sequence ID" value="WDE10186.1"/>
    <property type="molecule type" value="Genomic_DNA"/>
</dbReference>
<dbReference type="InterPro" id="IPR024445">
    <property type="entry name" value="Tnp_ISXO2-like"/>
</dbReference>
<sequence>MNTKSFVGKLNQITKALFSMTPAQREKVHQSIQALDAELTDELIQPLFDVSSQCPHCHSRHLKKWGKSGAIQRYRCKDCQKTFNNKTNTPLAKLHKCHLWEEYARCMVLKLTLREAADICGINLKTAFLWRHRFLMAQAGKNQDKLSGIIEVDEFFLARSEKGSKTLAHQKKPRKRGGNLDKRTKEGQVAVLLSIDRSNHMINAILSADTRAEIAAHLTENITENSVLCSDGSWSYVEIAKQKNCDHKRLINNQVRVIDKVYHIQTVNGAIAHFINGAIAHFKGWVNGKMKGVATKYLSNYLAWFKESHAKLDKQQILVAAYG</sequence>
<dbReference type="PANTHER" id="PTHR33293">
    <property type="entry name" value="INSERTION ELEMENT IS1 1 PROTEIN INSB-RELATED"/>
    <property type="match status" value="1"/>
</dbReference>
<keyword evidence="3" id="KW-1185">Reference proteome</keyword>
<evidence type="ECO:0000313" key="2">
    <source>
        <dbReference type="EMBL" id="WDE10186.1"/>
    </source>
</evidence>
<dbReference type="Proteomes" id="UP001215231">
    <property type="component" value="Chromosome"/>
</dbReference>
<evidence type="ECO:0000313" key="3">
    <source>
        <dbReference type="Proteomes" id="UP001215231"/>
    </source>
</evidence>
<organism evidence="2 3">
    <name type="scientific">Thalassomonas haliotis</name>
    <dbReference type="NCBI Taxonomy" id="485448"/>
    <lineage>
        <taxon>Bacteria</taxon>
        <taxon>Pseudomonadati</taxon>
        <taxon>Pseudomonadota</taxon>
        <taxon>Gammaproteobacteria</taxon>
        <taxon>Alteromonadales</taxon>
        <taxon>Colwelliaceae</taxon>
        <taxon>Thalassomonas</taxon>
    </lineage>
</organism>
<dbReference type="InterPro" id="IPR051354">
    <property type="entry name" value="Transposase_27_IS1"/>
</dbReference>
<dbReference type="NCBIfam" id="NF033547">
    <property type="entry name" value="transpos_IS1595"/>
    <property type="match status" value="1"/>
</dbReference>
<dbReference type="RefSeq" id="WP_274050206.1">
    <property type="nucleotide sequence ID" value="NZ_CP059693.1"/>
</dbReference>
<protein>
    <submittedName>
        <fullName evidence="2">IS1595 family transposase</fullName>
    </submittedName>
</protein>
<gene>
    <name evidence="2" type="ORF">H3N35_18130</name>
</gene>
<dbReference type="PANTHER" id="PTHR33293:SF1">
    <property type="entry name" value="INSERTION ELEMENT IS1 1 PROTEIN INSB-RELATED"/>
    <property type="match status" value="1"/>
</dbReference>
<accession>A0ABY7V9H3</accession>
<reference evidence="2 3" key="1">
    <citation type="journal article" date="2022" name="Mar. Drugs">
        <title>Bioassay-Guided Fractionation Leads to the Detection of Cholic Acid Generated by the Rare Thalassomonas sp.</title>
        <authorList>
            <person name="Pheiffer F."/>
            <person name="Schneider Y.K."/>
            <person name="Hansen E.H."/>
            <person name="Andersen J.H."/>
            <person name="Isaksson J."/>
            <person name="Busche T."/>
            <person name="R C."/>
            <person name="Kalinowski J."/>
            <person name="Zyl L.V."/>
            <person name="Trindade M."/>
        </authorList>
    </citation>
    <scope>NUCLEOTIDE SEQUENCE [LARGE SCALE GENOMIC DNA]</scope>
    <source>
        <strain evidence="2 3">A5K-61T</strain>
    </source>
</reference>